<evidence type="ECO:0000256" key="9">
    <source>
        <dbReference type="ARBA" id="ARBA00022617"/>
    </source>
</evidence>
<reference evidence="36 37" key="1">
    <citation type="submission" date="2019-07" db="EMBL/GenBank/DDBJ databases">
        <title>WGS assembly of Gossypium mustelinum.</title>
        <authorList>
            <person name="Chen Z.J."/>
            <person name="Sreedasyam A."/>
            <person name="Ando A."/>
            <person name="Song Q."/>
            <person name="De L."/>
            <person name="Hulse-Kemp A."/>
            <person name="Ding M."/>
            <person name="Ye W."/>
            <person name="Kirkbride R."/>
            <person name="Jenkins J."/>
            <person name="Plott C."/>
            <person name="Lovell J."/>
            <person name="Lin Y.-M."/>
            <person name="Vaughn R."/>
            <person name="Liu B."/>
            <person name="Li W."/>
            <person name="Simpson S."/>
            <person name="Scheffler B."/>
            <person name="Saski C."/>
            <person name="Grover C."/>
            <person name="Hu G."/>
            <person name="Conover J."/>
            <person name="Carlson J."/>
            <person name="Shu S."/>
            <person name="Boston L."/>
            <person name="Williams M."/>
            <person name="Peterson D."/>
            <person name="Mcgee K."/>
            <person name="Jones D."/>
            <person name="Wendel J."/>
            <person name="Stelly D."/>
            <person name="Grimwood J."/>
            <person name="Schmutz J."/>
        </authorList>
    </citation>
    <scope>NUCLEOTIDE SEQUENCE [LARGE SCALE GENOMIC DNA]</scope>
    <source>
        <strain evidence="36">1408120.09</strain>
    </source>
</reference>
<evidence type="ECO:0000256" key="1">
    <source>
        <dbReference type="ARBA" id="ARBA00001936"/>
    </source>
</evidence>
<keyword evidence="12 33" id="KW-0479">Metal-binding</keyword>
<comment type="catalytic activity">
    <reaction evidence="26">
        <text>O-phospho-L-seryl-[protein] + H2O = L-seryl-[protein] + phosphate</text>
        <dbReference type="Rhea" id="RHEA:20629"/>
        <dbReference type="Rhea" id="RHEA-COMP:9863"/>
        <dbReference type="Rhea" id="RHEA-COMP:11604"/>
        <dbReference type="ChEBI" id="CHEBI:15377"/>
        <dbReference type="ChEBI" id="CHEBI:29999"/>
        <dbReference type="ChEBI" id="CHEBI:43474"/>
        <dbReference type="ChEBI" id="CHEBI:83421"/>
        <dbReference type="EC" id="3.1.3.16"/>
    </reaction>
</comment>
<evidence type="ECO:0000256" key="3">
    <source>
        <dbReference type="ARBA" id="ARBA00001971"/>
    </source>
</evidence>
<dbReference type="FunFam" id="3.60.40.10:FF:000035">
    <property type="entry name" value="Leucine rich repeat protein phosphatase 2c domain containing protein"/>
    <property type="match status" value="1"/>
</dbReference>
<dbReference type="PROSITE" id="PS51746">
    <property type="entry name" value="PPM_2"/>
    <property type="match status" value="1"/>
</dbReference>
<dbReference type="SUPFAM" id="SSF81606">
    <property type="entry name" value="PP2C-like"/>
    <property type="match status" value="1"/>
</dbReference>
<feature type="domain" description="PPM-type phosphatase" evidence="35">
    <location>
        <begin position="989"/>
        <end position="1246"/>
    </location>
</feature>
<dbReference type="GO" id="GO:0016020">
    <property type="term" value="C:membrane"/>
    <property type="evidence" value="ECO:0007669"/>
    <property type="project" value="UniProtKB-SubCell"/>
</dbReference>
<keyword evidence="16" id="KW-0067">ATP-binding</keyword>
<evidence type="ECO:0000256" key="2">
    <source>
        <dbReference type="ARBA" id="ARBA00001946"/>
    </source>
</evidence>
<evidence type="ECO:0000256" key="21">
    <source>
        <dbReference type="ARBA" id="ARBA00023004"/>
    </source>
</evidence>
<comment type="subcellular location">
    <subcellularLocation>
        <location evidence="4">Membrane</location>
        <topology evidence="4">Single-pass membrane protein</topology>
    </subcellularLocation>
</comment>
<protein>
    <recommendedName>
        <fullName evidence="32">Protein kinase and PP2C-like domain-containing protein</fullName>
        <ecNumber evidence="6">2.7.11.1</ecNumber>
        <ecNumber evidence="7">3.1.3.16</ecNumber>
    </recommendedName>
</protein>
<dbReference type="InterPro" id="IPR002401">
    <property type="entry name" value="Cyt_P450_E_grp-I"/>
</dbReference>
<dbReference type="Pfam" id="PF00069">
    <property type="entry name" value="Pkinase"/>
    <property type="match status" value="1"/>
</dbReference>
<dbReference type="InterPro" id="IPR000719">
    <property type="entry name" value="Prot_kinase_dom"/>
</dbReference>
<evidence type="ECO:0000256" key="27">
    <source>
        <dbReference type="ARBA" id="ARBA00047899"/>
    </source>
</evidence>
<dbReference type="Gene3D" id="1.10.630.10">
    <property type="entry name" value="Cytochrome P450"/>
    <property type="match status" value="1"/>
</dbReference>
<dbReference type="FunFam" id="1.10.510.10:FF:000683">
    <property type="entry name" value="Protein kinase and PP2C-like domain-containing protein"/>
    <property type="match status" value="1"/>
</dbReference>
<dbReference type="EC" id="3.1.3.16" evidence="7"/>
<evidence type="ECO:0000256" key="22">
    <source>
        <dbReference type="ARBA" id="ARBA00023033"/>
    </source>
</evidence>
<evidence type="ECO:0000256" key="19">
    <source>
        <dbReference type="ARBA" id="ARBA00022989"/>
    </source>
</evidence>
<evidence type="ECO:0000256" key="20">
    <source>
        <dbReference type="ARBA" id="ARBA00023002"/>
    </source>
</evidence>
<evidence type="ECO:0000259" key="35">
    <source>
        <dbReference type="PROSITE" id="PS51746"/>
    </source>
</evidence>
<dbReference type="PRINTS" id="PR00463">
    <property type="entry name" value="EP450I"/>
</dbReference>
<keyword evidence="20" id="KW-0560">Oxidoreductase</keyword>
<feature type="domain" description="Protein kinase" evidence="34">
    <location>
        <begin position="627"/>
        <end position="912"/>
    </location>
</feature>
<dbReference type="GO" id="GO:0016705">
    <property type="term" value="F:oxidoreductase activity, acting on paired donors, with incorporation or reduction of molecular oxygen"/>
    <property type="evidence" value="ECO:0007669"/>
    <property type="project" value="InterPro"/>
</dbReference>
<evidence type="ECO:0000256" key="29">
    <source>
        <dbReference type="ARBA" id="ARBA00048679"/>
    </source>
</evidence>
<accession>A0A5D2RYA7</accession>
<dbReference type="Proteomes" id="UP000323597">
    <property type="component" value="Chromosome D13"/>
</dbReference>
<keyword evidence="22" id="KW-0503">Monooxygenase</keyword>
<dbReference type="PROSITE" id="PS50011">
    <property type="entry name" value="PROTEIN_KINASE_DOM"/>
    <property type="match status" value="1"/>
</dbReference>
<keyword evidence="14" id="KW-0418">Kinase</keyword>
<dbReference type="InterPro" id="IPR036396">
    <property type="entry name" value="Cyt_P450_sf"/>
</dbReference>
<comment type="catalytic activity">
    <reaction evidence="28">
        <text>O-phospho-L-threonyl-[protein] + H2O = L-threonyl-[protein] + phosphate</text>
        <dbReference type="Rhea" id="RHEA:47004"/>
        <dbReference type="Rhea" id="RHEA-COMP:11060"/>
        <dbReference type="Rhea" id="RHEA-COMP:11605"/>
        <dbReference type="ChEBI" id="CHEBI:15377"/>
        <dbReference type="ChEBI" id="CHEBI:30013"/>
        <dbReference type="ChEBI" id="CHEBI:43474"/>
        <dbReference type="ChEBI" id="CHEBI:61977"/>
        <dbReference type="EC" id="3.1.3.16"/>
    </reaction>
</comment>
<keyword evidence="9 33" id="KW-0349">Heme</keyword>
<dbReference type="CDD" id="cd20656">
    <property type="entry name" value="CYP98"/>
    <property type="match status" value="1"/>
</dbReference>
<evidence type="ECO:0000256" key="33">
    <source>
        <dbReference type="PIRSR" id="PIRSR602401-1"/>
    </source>
</evidence>
<evidence type="ECO:0000256" key="18">
    <source>
        <dbReference type="ARBA" id="ARBA00022912"/>
    </source>
</evidence>
<comment type="catalytic activity">
    <reaction evidence="27">
        <text>L-threonyl-[protein] + ATP = O-phospho-L-threonyl-[protein] + ADP + H(+)</text>
        <dbReference type="Rhea" id="RHEA:46608"/>
        <dbReference type="Rhea" id="RHEA-COMP:11060"/>
        <dbReference type="Rhea" id="RHEA-COMP:11605"/>
        <dbReference type="ChEBI" id="CHEBI:15378"/>
        <dbReference type="ChEBI" id="CHEBI:30013"/>
        <dbReference type="ChEBI" id="CHEBI:30616"/>
        <dbReference type="ChEBI" id="CHEBI:61977"/>
        <dbReference type="ChEBI" id="CHEBI:456216"/>
        <dbReference type="EC" id="2.7.11.1"/>
    </reaction>
</comment>
<comment type="similarity">
    <text evidence="5">Belongs to the cytochrome P450 family.</text>
</comment>
<dbReference type="InterPro" id="IPR036457">
    <property type="entry name" value="PPM-type-like_dom_sf"/>
</dbReference>
<evidence type="ECO:0000256" key="15">
    <source>
        <dbReference type="ARBA" id="ARBA00022801"/>
    </source>
</evidence>
<evidence type="ECO:0000256" key="28">
    <source>
        <dbReference type="ARBA" id="ARBA00048336"/>
    </source>
</evidence>
<dbReference type="SMART" id="SM00332">
    <property type="entry name" value="PP2Cc"/>
    <property type="match status" value="1"/>
</dbReference>
<comment type="similarity">
    <text evidence="30">In the C-terminal section; belongs to the PP2C family.</text>
</comment>
<dbReference type="GO" id="GO:0004674">
    <property type="term" value="F:protein serine/threonine kinase activity"/>
    <property type="evidence" value="ECO:0007669"/>
    <property type="project" value="UniProtKB-KW"/>
</dbReference>
<comment type="cofactor">
    <cofactor evidence="2">
        <name>Mg(2+)</name>
        <dbReference type="ChEBI" id="CHEBI:18420"/>
    </cofactor>
</comment>
<keyword evidence="25" id="KW-0511">Multifunctional enzyme</keyword>
<evidence type="ECO:0000259" key="34">
    <source>
        <dbReference type="PROSITE" id="PS50011"/>
    </source>
</evidence>
<sequence length="1256" mass="141104">MSLPLILTVSIIAFFLTYKLYQWLRFKLPPGPRPWPVVGNLYDIKPIRFRCFAEWAQVYGPIISVWFGSTLNVIVSNSELAREVLKEHDQQLADRHRSRSAAKFSRDGQDLIWADYGPHYVKVRKVCTLELFSPKRLEALRPIREDEVSAMVESIFLDCTNPESLGKTLQVRIYLGAVAFNNITRLAFGKRFVNSDGIMDEQGHEFKAIVSNGLKLGASLAMAEHIPWLRWMFPLEEEAFAKHGARRDRLTRAIMEEHTLARQKSGGAKQHFVDALLTLQDKYDLSEDTIIGLLWDMITAGMDTTAISVEWAMAELIRNPRVQKKAQEELDRVIGFERVMSETDFSNLPYLQSVAKEALRLHPPTPLMLPHRANANVKIGGYDIPKGSNVHVNVWAVARDPAVWKDPEEFRPERFLEEDVDMKGHDFRLLPFGAGRRVCPGAQLGINLVTSMLGHLLHHFCWTTAEGVKAEEIDLLENPGLVAYMRTPLQAIATPRLPSHLYKRVTADISSKFVLRSQQFVTKAPFWNHILTVYKKGRDNQVMGEALPVDYHTKHQANTKIWEISKEAAVAGKFPISKSHYSLIFIADAHWKIGQEKMGLDIVEPNTCVRGCCSSNSIPLHLPPSSFTLLSAIAKGAESVVYEAILDGKKVAAKKPILSTSEELDKFHKELQLLCQLHHPGIATLLAAHAKPPNYLFFFEFYEKTNLAHQLHVEEWIPDLDQALSIMLQLAKALQYLHNKGIIHRDVKPANVLLDRDFSACLADFGLAEYKKDLRRVSTVNWRSSGKPTGGFHKKNMVGTLIYMAPEILTKEIHTEKSDVYSFGVSINELLTGVIPYTDIRAEAQAHTVLEMNYTEQQLTSAVSSGGLRPVLAGIESGVPASMLSLIQKCWDANPQNRPSFNDIVLELDDMLQQRKKMEKEDLSLHQPPISHVHQVMDDVNNLHTYQEKINWSTQGECVSKGASFGVHSGFRMWLDGFDDPLAYHLVLSWGSFATCGRRESMEDMHFLMPFLCNEKDVHAFGIFDGHRGAAAAEFSVQALPEFLKALGSMCSPADALVEAFVRTDVAFRDELDSHRKSRRVIQKDWHPGCTAAVALIVKNKLFVANAGDCRTILCRRGCPVALSRDHVASCPEERNRVVSAGGEVKWQVDTWRVGRAALQVTRSIGDDDLKPAVTAEPEITETVLSVEDEFLVMASDGLWDVVSDMEVTNIIRDTVKEPAMCSKRLATEAAERGSKDNITVIVVFLCPVSTAERVY</sequence>
<proteinExistence type="inferred from homology"/>
<keyword evidence="11" id="KW-0812">Transmembrane</keyword>
<evidence type="ECO:0000256" key="7">
    <source>
        <dbReference type="ARBA" id="ARBA00013081"/>
    </source>
</evidence>
<evidence type="ECO:0000256" key="16">
    <source>
        <dbReference type="ARBA" id="ARBA00022840"/>
    </source>
</evidence>
<keyword evidence="17" id="KW-0460">Magnesium</keyword>
<evidence type="ECO:0000256" key="8">
    <source>
        <dbReference type="ARBA" id="ARBA00022527"/>
    </source>
</evidence>
<feature type="binding site" description="axial binding residue" evidence="33">
    <location>
        <position position="439"/>
    </location>
    <ligand>
        <name>heme</name>
        <dbReference type="ChEBI" id="CHEBI:30413"/>
    </ligand>
    <ligandPart>
        <name>Fe</name>
        <dbReference type="ChEBI" id="CHEBI:18248"/>
    </ligandPart>
</feature>
<dbReference type="Gene3D" id="3.60.40.10">
    <property type="entry name" value="PPM-type phosphatase domain"/>
    <property type="match status" value="1"/>
</dbReference>
<evidence type="ECO:0000256" key="24">
    <source>
        <dbReference type="ARBA" id="ARBA00023211"/>
    </source>
</evidence>
<evidence type="ECO:0000256" key="31">
    <source>
        <dbReference type="ARBA" id="ARBA00061507"/>
    </source>
</evidence>
<dbReference type="EC" id="2.7.11.1" evidence="6"/>
<evidence type="ECO:0000256" key="26">
    <source>
        <dbReference type="ARBA" id="ARBA00047761"/>
    </source>
</evidence>
<dbReference type="Pfam" id="PF00481">
    <property type="entry name" value="PP2C"/>
    <property type="match status" value="1"/>
</dbReference>
<evidence type="ECO:0000256" key="4">
    <source>
        <dbReference type="ARBA" id="ARBA00004167"/>
    </source>
</evidence>
<evidence type="ECO:0000313" key="37">
    <source>
        <dbReference type="Proteomes" id="UP000323597"/>
    </source>
</evidence>
<keyword evidence="13" id="KW-0547">Nucleotide-binding</keyword>
<evidence type="ECO:0000256" key="5">
    <source>
        <dbReference type="ARBA" id="ARBA00010617"/>
    </source>
</evidence>
<evidence type="ECO:0000256" key="14">
    <source>
        <dbReference type="ARBA" id="ARBA00022777"/>
    </source>
</evidence>
<keyword evidence="37" id="KW-1185">Reference proteome</keyword>
<evidence type="ECO:0000256" key="23">
    <source>
        <dbReference type="ARBA" id="ARBA00023136"/>
    </source>
</evidence>
<dbReference type="PANTHER" id="PTHR47944:SF10">
    <property type="entry name" value="CYTOCHROME P450 98A9"/>
    <property type="match status" value="1"/>
</dbReference>
<evidence type="ECO:0000256" key="25">
    <source>
        <dbReference type="ARBA" id="ARBA00023268"/>
    </source>
</evidence>
<dbReference type="SUPFAM" id="SSF56112">
    <property type="entry name" value="Protein kinase-like (PK-like)"/>
    <property type="match status" value="1"/>
</dbReference>
<dbReference type="PRINTS" id="PR00385">
    <property type="entry name" value="P450"/>
</dbReference>
<gene>
    <name evidence="36" type="ORF">E1A91_D13G001300v1</name>
</gene>
<evidence type="ECO:0000256" key="13">
    <source>
        <dbReference type="ARBA" id="ARBA00022741"/>
    </source>
</evidence>
<dbReference type="Gene3D" id="1.10.510.10">
    <property type="entry name" value="Transferase(Phosphotransferase) domain 1"/>
    <property type="match status" value="1"/>
</dbReference>
<dbReference type="InterPro" id="IPR001128">
    <property type="entry name" value="Cyt_P450"/>
</dbReference>
<dbReference type="InterPro" id="IPR008271">
    <property type="entry name" value="Ser/Thr_kinase_AS"/>
</dbReference>
<dbReference type="GO" id="GO:0005524">
    <property type="term" value="F:ATP binding"/>
    <property type="evidence" value="ECO:0007669"/>
    <property type="project" value="UniProtKB-KW"/>
</dbReference>
<dbReference type="EMBL" id="CM017661">
    <property type="protein sequence ID" value="TYI44960.1"/>
    <property type="molecule type" value="Genomic_DNA"/>
</dbReference>
<keyword evidence="21 33" id="KW-0408">Iron</keyword>
<dbReference type="AlphaFoldDB" id="A0A5D2RYA7"/>
<keyword evidence="18" id="KW-0904">Protein phosphatase</keyword>
<dbReference type="GO" id="GO:0004722">
    <property type="term" value="F:protein serine/threonine phosphatase activity"/>
    <property type="evidence" value="ECO:0007669"/>
    <property type="project" value="UniProtKB-EC"/>
</dbReference>
<evidence type="ECO:0000256" key="30">
    <source>
        <dbReference type="ARBA" id="ARBA00061213"/>
    </source>
</evidence>
<dbReference type="FunFam" id="1.10.630.10:FF:000039">
    <property type="entry name" value="Cytochrome P450"/>
    <property type="match status" value="1"/>
</dbReference>
<keyword evidence="19" id="KW-1133">Transmembrane helix</keyword>
<evidence type="ECO:0000256" key="10">
    <source>
        <dbReference type="ARBA" id="ARBA00022679"/>
    </source>
</evidence>
<dbReference type="InterPro" id="IPR017972">
    <property type="entry name" value="Cyt_P450_CS"/>
</dbReference>
<dbReference type="GO" id="GO:0004497">
    <property type="term" value="F:monooxygenase activity"/>
    <property type="evidence" value="ECO:0007669"/>
    <property type="project" value="UniProtKB-KW"/>
</dbReference>
<dbReference type="PROSITE" id="PS00086">
    <property type="entry name" value="CYTOCHROME_P450"/>
    <property type="match status" value="1"/>
</dbReference>
<evidence type="ECO:0000256" key="6">
    <source>
        <dbReference type="ARBA" id="ARBA00012513"/>
    </source>
</evidence>
<evidence type="ECO:0000313" key="36">
    <source>
        <dbReference type="EMBL" id="TYI44960.1"/>
    </source>
</evidence>
<dbReference type="SUPFAM" id="SSF48264">
    <property type="entry name" value="Cytochrome P450"/>
    <property type="match status" value="1"/>
</dbReference>
<evidence type="ECO:0000256" key="17">
    <source>
        <dbReference type="ARBA" id="ARBA00022842"/>
    </source>
</evidence>
<comment type="similarity">
    <text evidence="31">In the N-terminal section; belongs to the protein kinase superfamily. Ser/Thr protein kinase family.</text>
</comment>
<dbReference type="SMART" id="SM00220">
    <property type="entry name" value="S_TKc"/>
    <property type="match status" value="1"/>
</dbReference>
<keyword evidence="10" id="KW-0808">Transferase</keyword>
<dbReference type="CDD" id="cd00143">
    <property type="entry name" value="PP2Cc"/>
    <property type="match status" value="1"/>
</dbReference>
<dbReference type="InterPro" id="IPR001932">
    <property type="entry name" value="PPM-type_phosphatase-like_dom"/>
</dbReference>
<dbReference type="SMART" id="SM00331">
    <property type="entry name" value="PP2C_SIG"/>
    <property type="match status" value="1"/>
</dbReference>
<dbReference type="GO" id="GO:0020037">
    <property type="term" value="F:heme binding"/>
    <property type="evidence" value="ECO:0007669"/>
    <property type="project" value="InterPro"/>
</dbReference>
<comment type="cofactor">
    <cofactor evidence="3 33">
        <name>heme</name>
        <dbReference type="ChEBI" id="CHEBI:30413"/>
    </cofactor>
</comment>
<keyword evidence="23" id="KW-0472">Membrane</keyword>
<dbReference type="InterPro" id="IPR011009">
    <property type="entry name" value="Kinase-like_dom_sf"/>
</dbReference>
<dbReference type="GO" id="GO:0005506">
    <property type="term" value="F:iron ion binding"/>
    <property type="evidence" value="ECO:0007669"/>
    <property type="project" value="InterPro"/>
</dbReference>
<dbReference type="PROSITE" id="PS00108">
    <property type="entry name" value="PROTEIN_KINASE_ST"/>
    <property type="match status" value="1"/>
</dbReference>
<comment type="cofactor">
    <cofactor evidence="1">
        <name>Mn(2+)</name>
        <dbReference type="ChEBI" id="CHEBI:29035"/>
    </cofactor>
</comment>
<evidence type="ECO:0000256" key="32">
    <source>
        <dbReference type="ARBA" id="ARBA00072432"/>
    </source>
</evidence>
<name>A0A5D2RYA7_GOSMU</name>
<organism evidence="36 37">
    <name type="scientific">Gossypium mustelinum</name>
    <name type="common">Cotton</name>
    <name type="synonym">Gossypium caicoense</name>
    <dbReference type="NCBI Taxonomy" id="34275"/>
    <lineage>
        <taxon>Eukaryota</taxon>
        <taxon>Viridiplantae</taxon>
        <taxon>Streptophyta</taxon>
        <taxon>Embryophyta</taxon>
        <taxon>Tracheophyta</taxon>
        <taxon>Spermatophyta</taxon>
        <taxon>Magnoliopsida</taxon>
        <taxon>eudicotyledons</taxon>
        <taxon>Gunneridae</taxon>
        <taxon>Pentapetalae</taxon>
        <taxon>rosids</taxon>
        <taxon>malvids</taxon>
        <taxon>Malvales</taxon>
        <taxon>Malvaceae</taxon>
        <taxon>Malvoideae</taxon>
        <taxon>Gossypium</taxon>
    </lineage>
</organism>
<keyword evidence="24" id="KW-0464">Manganese</keyword>
<keyword evidence="8" id="KW-0723">Serine/threonine-protein kinase</keyword>
<evidence type="ECO:0000256" key="12">
    <source>
        <dbReference type="ARBA" id="ARBA00022723"/>
    </source>
</evidence>
<dbReference type="Pfam" id="PF00067">
    <property type="entry name" value="p450"/>
    <property type="match status" value="1"/>
</dbReference>
<evidence type="ECO:0000256" key="11">
    <source>
        <dbReference type="ARBA" id="ARBA00022692"/>
    </source>
</evidence>
<dbReference type="PANTHER" id="PTHR47944">
    <property type="entry name" value="CYTOCHROME P450 98A9"/>
    <property type="match status" value="1"/>
</dbReference>
<comment type="catalytic activity">
    <reaction evidence="29">
        <text>L-seryl-[protein] + ATP = O-phospho-L-seryl-[protein] + ADP + H(+)</text>
        <dbReference type="Rhea" id="RHEA:17989"/>
        <dbReference type="Rhea" id="RHEA-COMP:9863"/>
        <dbReference type="Rhea" id="RHEA-COMP:11604"/>
        <dbReference type="ChEBI" id="CHEBI:15378"/>
        <dbReference type="ChEBI" id="CHEBI:29999"/>
        <dbReference type="ChEBI" id="CHEBI:30616"/>
        <dbReference type="ChEBI" id="CHEBI:83421"/>
        <dbReference type="ChEBI" id="CHEBI:456216"/>
        <dbReference type="EC" id="2.7.11.1"/>
    </reaction>
</comment>
<keyword evidence="15" id="KW-0378">Hydrolase</keyword>